<sequence length="844" mass="94644">MAMTEKVFDSAMSSFTVDVLVFNVQIEMFMHIAWRFECSLAGSCDLAMQVRSSSYRIFTDGFSDYIGFVAHVAMIPLVLIMWAIEASKFDFRRCGSRYLSKWGSLLDLLSITLCTVSLVFFWTMWFQSPWTGFDFAELFDPATQEQAYNVIVDQCSRSEEFRFLAAVNVLVVFLRMVGVVAALGTNLGLFLKVLEASCANMVAFSVMFLLVVIGMVFFIFFIFGSRAYQASSLARALYFLLSGLVGSPVYSALVDVDTMMADIFYPVYTVFYLTMLNVFISVLMSGYDVEVDKFDKQLKAGGIGNESLMSQFKREVHDNLWKPVQPCFSCVWSCIGPCVKEFACCNPQDLLKWCWNAPARPPSIDESVRSVSGVSSFLEPSGTVSHATSNFGTVSHDTSATDLRLGSSMRASGQVDVAECVLVSTLMAAFLSFLQLQSRNMSSFEATQVTMMSLETELHWEADGPYRIENYSTVFTMEGVGRWGHAACGALYEPASEQTCSVETEGEYQWDLRGRSCDSSEGNQQVVQRIGNWNIGFLSNTFVRMTVQPACYIKNAELLLNVGDTPVRATPNIECANEDCQRVLTEESCRTAWGTDLSKEGVSKFDLADESVKYADSDTELGSHGLLGGFVFNLGTNQRECEDMIATASDQKWFTKNAASIVFDWVTYNGNLDTFSFHTAAFSLMETGVLKKSLNAVTFNMNYTDGGGPFRTARLAILVLFALYALLVLVASLLLLRDLVRTVRRRVHDPSGRVAWWKIWFSNIWNLTDTISLALSLVNIIHIAFYLRIEFVRKYVFSLNELEKYAVPAEYEQEFQLANASDPARPLQDDYYYPRCRTSMNSRG</sequence>
<dbReference type="Pfam" id="PF20519">
    <property type="entry name" value="Polycystin_dom"/>
    <property type="match status" value="1"/>
</dbReference>
<evidence type="ECO:0000313" key="10">
    <source>
        <dbReference type="Proteomes" id="UP001189429"/>
    </source>
</evidence>
<feature type="transmembrane region" description="Helical" evidence="6">
    <location>
        <begin position="163"/>
        <end position="189"/>
    </location>
</feature>
<keyword evidence="3 6" id="KW-0812">Transmembrane</keyword>
<comment type="similarity">
    <text evidence="2">Belongs to the polycystin family.</text>
</comment>
<evidence type="ECO:0000256" key="2">
    <source>
        <dbReference type="ARBA" id="ARBA00007200"/>
    </source>
</evidence>
<gene>
    <name evidence="9" type="ORF">PCOR1329_LOCUS49973</name>
</gene>
<dbReference type="EMBL" id="CAUYUJ010016053">
    <property type="protein sequence ID" value="CAK0861217.1"/>
    <property type="molecule type" value="Genomic_DNA"/>
</dbReference>
<reference evidence="9" key="1">
    <citation type="submission" date="2023-10" db="EMBL/GenBank/DDBJ databases">
        <authorList>
            <person name="Chen Y."/>
            <person name="Shah S."/>
            <person name="Dougan E. K."/>
            <person name="Thang M."/>
            <person name="Chan C."/>
        </authorList>
    </citation>
    <scope>NUCLEOTIDE SEQUENCE [LARGE SCALE GENOMIC DNA]</scope>
</reference>
<dbReference type="InterPro" id="IPR051223">
    <property type="entry name" value="Polycystin"/>
</dbReference>
<protein>
    <recommendedName>
        <fullName evidence="11">Polycystin cation channel PKD1/PKD2 domain-containing protein</fullName>
    </recommendedName>
</protein>
<evidence type="ECO:0000313" key="9">
    <source>
        <dbReference type="EMBL" id="CAK0861217.1"/>
    </source>
</evidence>
<evidence type="ECO:0008006" key="11">
    <source>
        <dbReference type="Google" id="ProtNLM"/>
    </source>
</evidence>
<name>A0ABN9UMR4_9DINO</name>
<feature type="transmembrane region" description="Helical" evidence="6">
    <location>
        <begin position="236"/>
        <end position="256"/>
    </location>
</feature>
<comment type="subcellular location">
    <subcellularLocation>
        <location evidence="1">Membrane</location>
        <topology evidence="1">Multi-pass membrane protein</topology>
    </subcellularLocation>
</comment>
<evidence type="ECO:0000256" key="3">
    <source>
        <dbReference type="ARBA" id="ARBA00022692"/>
    </source>
</evidence>
<feature type="transmembrane region" description="Helical" evidence="6">
    <location>
        <begin position="770"/>
        <end position="789"/>
    </location>
</feature>
<dbReference type="InterPro" id="IPR046791">
    <property type="entry name" value="Polycystin_dom"/>
</dbReference>
<evidence type="ECO:0000256" key="6">
    <source>
        <dbReference type="SAM" id="Phobius"/>
    </source>
</evidence>
<feature type="transmembrane region" description="Helical" evidence="6">
    <location>
        <begin position="263"/>
        <end position="284"/>
    </location>
</feature>
<keyword evidence="4 6" id="KW-1133">Transmembrane helix</keyword>
<dbReference type="InterPro" id="IPR013122">
    <property type="entry name" value="PKD1_2_channel"/>
</dbReference>
<dbReference type="PANTHER" id="PTHR10877">
    <property type="entry name" value="POLYCYSTIN FAMILY MEMBER"/>
    <property type="match status" value="1"/>
</dbReference>
<evidence type="ECO:0000259" key="8">
    <source>
        <dbReference type="Pfam" id="PF20519"/>
    </source>
</evidence>
<organism evidence="9 10">
    <name type="scientific">Prorocentrum cordatum</name>
    <dbReference type="NCBI Taxonomy" id="2364126"/>
    <lineage>
        <taxon>Eukaryota</taxon>
        <taxon>Sar</taxon>
        <taxon>Alveolata</taxon>
        <taxon>Dinophyceae</taxon>
        <taxon>Prorocentrales</taxon>
        <taxon>Prorocentraceae</taxon>
        <taxon>Prorocentrum</taxon>
    </lineage>
</organism>
<feature type="transmembrane region" description="Helical" evidence="6">
    <location>
        <begin position="715"/>
        <end position="736"/>
    </location>
</feature>
<feature type="transmembrane region" description="Helical" evidence="6">
    <location>
        <begin position="65"/>
        <end position="84"/>
    </location>
</feature>
<feature type="transmembrane region" description="Helical" evidence="6">
    <location>
        <begin position="105"/>
        <end position="125"/>
    </location>
</feature>
<dbReference type="Pfam" id="PF08016">
    <property type="entry name" value="PKD_channel"/>
    <property type="match status" value="1"/>
</dbReference>
<proteinExistence type="inferred from homology"/>
<dbReference type="Proteomes" id="UP001189429">
    <property type="component" value="Unassembled WGS sequence"/>
</dbReference>
<dbReference type="PANTHER" id="PTHR10877:SF183">
    <property type="entry name" value="AT14535P-RELATED"/>
    <property type="match status" value="1"/>
</dbReference>
<accession>A0ABN9UMR4</accession>
<keyword evidence="5 6" id="KW-0472">Membrane</keyword>
<feature type="domain" description="Polycystin" evidence="8">
    <location>
        <begin position="614"/>
        <end position="701"/>
    </location>
</feature>
<keyword evidence="10" id="KW-1185">Reference proteome</keyword>
<evidence type="ECO:0000256" key="4">
    <source>
        <dbReference type="ARBA" id="ARBA00022989"/>
    </source>
</evidence>
<evidence type="ECO:0000256" key="1">
    <source>
        <dbReference type="ARBA" id="ARBA00004141"/>
    </source>
</evidence>
<feature type="domain" description="Polycystin cation channel PKD1/PKD2" evidence="7">
    <location>
        <begin position="74"/>
        <end position="288"/>
    </location>
</feature>
<feature type="transmembrane region" description="Helical" evidence="6">
    <location>
        <begin position="201"/>
        <end position="224"/>
    </location>
</feature>
<evidence type="ECO:0000256" key="5">
    <source>
        <dbReference type="ARBA" id="ARBA00023136"/>
    </source>
</evidence>
<evidence type="ECO:0000259" key="7">
    <source>
        <dbReference type="Pfam" id="PF08016"/>
    </source>
</evidence>
<comment type="caution">
    <text evidence="9">The sequence shown here is derived from an EMBL/GenBank/DDBJ whole genome shotgun (WGS) entry which is preliminary data.</text>
</comment>